<reference evidence="3" key="1">
    <citation type="journal article" date="2019" name="Int. J. Syst. Evol. Microbiol.">
        <title>The Global Catalogue of Microorganisms (GCM) 10K type strain sequencing project: providing services to taxonomists for standard genome sequencing and annotation.</title>
        <authorList>
            <consortium name="The Broad Institute Genomics Platform"/>
            <consortium name="The Broad Institute Genome Sequencing Center for Infectious Disease"/>
            <person name="Wu L."/>
            <person name="Ma J."/>
        </authorList>
    </citation>
    <scope>NUCLEOTIDE SEQUENCE [LARGE SCALE GENOMIC DNA]</scope>
    <source>
        <strain evidence="3">CCM 8749</strain>
    </source>
</reference>
<keyword evidence="1" id="KW-0521">NADP</keyword>
<organism evidence="2 3">
    <name type="scientific">Marinicrinis lubricantis</name>
    <dbReference type="NCBI Taxonomy" id="2086470"/>
    <lineage>
        <taxon>Bacteria</taxon>
        <taxon>Bacillati</taxon>
        <taxon>Bacillota</taxon>
        <taxon>Bacilli</taxon>
        <taxon>Bacillales</taxon>
        <taxon>Paenibacillaceae</taxon>
    </lineage>
</organism>
<keyword evidence="3" id="KW-1185">Reference proteome</keyword>
<gene>
    <name evidence="2" type="ORF">ACFPXP_13645</name>
</gene>
<dbReference type="RefSeq" id="WP_379894829.1">
    <property type="nucleotide sequence ID" value="NZ_CBCSCT010000041.1"/>
</dbReference>
<dbReference type="InterPro" id="IPR008670">
    <property type="entry name" value="CoA_reduct_LuxC"/>
</dbReference>
<proteinExistence type="predicted"/>
<evidence type="ECO:0000313" key="2">
    <source>
        <dbReference type="EMBL" id="MFC5987448.1"/>
    </source>
</evidence>
<name>A0ABW1IRI8_9BACL</name>
<protein>
    <submittedName>
        <fullName evidence="2">Acyl-CoA reductase</fullName>
    </submittedName>
</protein>
<sequence>MNILLPAQTDKPWQEYAAEIAESTPLSPFHHRSMEFISEVSRRILLDRTFRGFPEMMAMAHWMRKSHLKQLQHAFEAKAGKRIIVPRGSAFHLAPSNVDTIFLYSWFLSLLIGNVNMIRLSTRRTEQIQMLIKVLNDTLSNPAFAEIKKRTLIVSYDHDDTVTQLFSSLCDVRLIWGGDDTIRKIRSIPLPPNATELCFTGKFSICALNAASIVKADGEELKRITKLFYNDAFWFDQLACSSPRLILWIGSNEEIEQAKSIFWTSLTEWLEQRTLLWGPEVGVTRMVTGYSYAMDGKGDQLSTSGTSLPYRVHIASLSEEIRDEHCGGGLFLETERTSLESILPELTRKDQTLTVYGFDRSDLLSFAGKLGGYGIDRIVDIGQALEFQPIWDGYDLMMYLTREINVL</sequence>
<dbReference type="EMBL" id="JBHSQV010000162">
    <property type="protein sequence ID" value="MFC5987448.1"/>
    <property type="molecule type" value="Genomic_DNA"/>
</dbReference>
<accession>A0ABW1IRI8</accession>
<dbReference type="Pfam" id="PF05893">
    <property type="entry name" value="LuxC"/>
    <property type="match status" value="1"/>
</dbReference>
<dbReference type="Proteomes" id="UP001596250">
    <property type="component" value="Unassembled WGS sequence"/>
</dbReference>
<evidence type="ECO:0000313" key="3">
    <source>
        <dbReference type="Proteomes" id="UP001596250"/>
    </source>
</evidence>
<evidence type="ECO:0000256" key="1">
    <source>
        <dbReference type="ARBA" id="ARBA00022857"/>
    </source>
</evidence>
<comment type="caution">
    <text evidence="2">The sequence shown here is derived from an EMBL/GenBank/DDBJ whole genome shotgun (WGS) entry which is preliminary data.</text>
</comment>